<keyword evidence="1" id="KW-0472">Membrane</keyword>
<keyword evidence="1" id="KW-1133">Transmembrane helix</keyword>
<dbReference type="AlphaFoldDB" id="A0A2M7W2G2"/>
<evidence type="ECO:0000313" key="3">
    <source>
        <dbReference type="Proteomes" id="UP000228952"/>
    </source>
</evidence>
<comment type="caution">
    <text evidence="2">The sequence shown here is derived from an EMBL/GenBank/DDBJ whole genome shotgun (WGS) entry which is preliminary data.</text>
</comment>
<accession>A0A2M7W2G2</accession>
<protein>
    <recommendedName>
        <fullName evidence="4">DUF304 domain-containing protein</fullName>
    </recommendedName>
</protein>
<keyword evidence="1" id="KW-0812">Transmembrane</keyword>
<gene>
    <name evidence="2" type="ORF">COX64_01805</name>
</gene>
<feature type="transmembrane region" description="Helical" evidence="1">
    <location>
        <begin position="88"/>
        <end position="114"/>
    </location>
</feature>
<dbReference type="PANTHER" id="PTHR37938:SF1">
    <property type="entry name" value="BLL0215 PROTEIN"/>
    <property type="match status" value="1"/>
</dbReference>
<evidence type="ECO:0000256" key="1">
    <source>
        <dbReference type="SAM" id="Phobius"/>
    </source>
</evidence>
<sequence length="208" mass="23388">MAGIRVSQSAYEKIQHLSHYKLLDSVKVYPERVTFDGQDSDEKIILFLRQHPVILVPPLFKAIGIVLLFLAMSWVFGTLLGDIVKAGTVSFIIFVGGVAVAVSSVLYAFFMWYFTVTIVTSTRLIDLDFQTLMDSRWSTTVLKAIQDVSYNTPGFISTLFDMANLSIMTAAHKDDFELANLPKARDVQDILMDLVENEKENVPDDELI</sequence>
<reference evidence="3" key="1">
    <citation type="submission" date="2017-09" db="EMBL/GenBank/DDBJ databases">
        <title>Depth-based differentiation of microbial function through sediment-hosted aquifers and enrichment of novel symbionts in the deep terrestrial subsurface.</title>
        <authorList>
            <person name="Probst A.J."/>
            <person name="Ladd B."/>
            <person name="Jarett J.K."/>
            <person name="Geller-Mcgrath D.E."/>
            <person name="Sieber C.M.K."/>
            <person name="Emerson J.B."/>
            <person name="Anantharaman K."/>
            <person name="Thomas B.C."/>
            <person name="Malmstrom R."/>
            <person name="Stieglmeier M."/>
            <person name="Klingl A."/>
            <person name="Woyke T."/>
            <person name="Ryan C.M."/>
            <person name="Banfield J.F."/>
        </authorList>
    </citation>
    <scope>NUCLEOTIDE SEQUENCE [LARGE SCALE GENOMIC DNA]</scope>
</reference>
<name>A0A2M7W2G2_9BACT</name>
<organism evidence="2 3">
    <name type="scientific">Candidatus Dojkabacteria bacterium CG_4_10_14_0_2_um_filter_Dojkabacteria_WS6_41_15</name>
    <dbReference type="NCBI Taxonomy" id="2014249"/>
    <lineage>
        <taxon>Bacteria</taxon>
        <taxon>Candidatus Dojkabacteria</taxon>
    </lineage>
</organism>
<dbReference type="PANTHER" id="PTHR37938">
    <property type="entry name" value="BLL0215 PROTEIN"/>
    <property type="match status" value="1"/>
</dbReference>
<dbReference type="EMBL" id="PFQB01000043">
    <property type="protein sequence ID" value="PJA14657.1"/>
    <property type="molecule type" value="Genomic_DNA"/>
</dbReference>
<proteinExistence type="predicted"/>
<evidence type="ECO:0008006" key="4">
    <source>
        <dbReference type="Google" id="ProtNLM"/>
    </source>
</evidence>
<evidence type="ECO:0000313" key="2">
    <source>
        <dbReference type="EMBL" id="PJA14657.1"/>
    </source>
</evidence>
<feature type="transmembrane region" description="Helical" evidence="1">
    <location>
        <begin position="53"/>
        <end position="76"/>
    </location>
</feature>
<dbReference type="Proteomes" id="UP000228952">
    <property type="component" value="Unassembled WGS sequence"/>
</dbReference>